<dbReference type="OrthoDB" id="434561at2759"/>
<evidence type="ECO:0008006" key="4">
    <source>
        <dbReference type="Google" id="ProtNLM"/>
    </source>
</evidence>
<keyword evidence="3" id="KW-1185">Reference proteome</keyword>
<organism evidence="2 3">
    <name type="scientific">Symbiodinium microadriaticum</name>
    <name type="common">Dinoflagellate</name>
    <name type="synonym">Zooxanthella microadriatica</name>
    <dbReference type="NCBI Taxonomy" id="2951"/>
    <lineage>
        <taxon>Eukaryota</taxon>
        <taxon>Sar</taxon>
        <taxon>Alveolata</taxon>
        <taxon>Dinophyceae</taxon>
        <taxon>Suessiales</taxon>
        <taxon>Symbiodiniaceae</taxon>
        <taxon>Symbiodinium</taxon>
    </lineage>
</organism>
<protein>
    <recommendedName>
        <fullName evidence="4">ISXO2-like transposase domain-containing protein</fullName>
    </recommendedName>
</protein>
<gene>
    <name evidence="2" type="ORF">AK812_SmicGene44801</name>
</gene>
<accession>A0A1Q9BXK5</accession>
<reference evidence="2 3" key="1">
    <citation type="submission" date="2016-02" db="EMBL/GenBank/DDBJ databases">
        <title>Genome analysis of coral dinoflagellate symbionts highlights evolutionary adaptations to a symbiotic lifestyle.</title>
        <authorList>
            <person name="Aranda M."/>
            <person name="Li Y."/>
            <person name="Liew Y.J."/>
            <person name="Baumgarten S."/>
            <person name="Simakov O."/>
            <person name="Wilson M."/>
            <person name="Piel J."/>
            <person name="Ashoor H."/>
            <person name="Bougouffa S."/>
            <person name="Bajic V.B."/>
            <person name="Ryu T."/>
            <person name="Ravasi T."/>
            <person name="Bayer T."/>
            <person name="Micklem G."/>
            <person name="Kim H."/>
            <person name="Bhak J."/>
            <person name="Lajeunesse T.C."/>
            <person name="Voolstra C.R."/>
        </authorList>
    </citation>
    <scope>NUCLEOTIDE SEQUENCE [LARGE SCALE GENOMIC DNA]</scope>
    <source>
        <strain evidence="2 3">CCMP2467</strain>
    </source>
</reference>
<sequence>MAKKIMKVKNPPPFPAPKRGKARTLRKPASILKKPASSMKKFTKIPYVRHGNVTTKTRNERVQWGISVQMILKKNTLSLIKFLQKDHILPKMTTCPHCGGKNLSSLQYSSLKRVYTYRCNHKNCMKRVQPHSFHPIFIQGNGNSLTSLAIQAAILFCAVIGLTTVQTHLLLNANKKIISTIYGNLEISRTRYVLMKEKDIVYGEWKDVEADEVDLGKGLVDAPVCPGMSIRWEQWGGLVERGRPSSLRLFRLSPKLTGPRAPGPGPISKHDWKPIAEKYLAGKGVILHTDGARAYKMKIPNVIHCNVVHQKKKKIVNGKAIWEKPHYTKLYNIRLPNGKKLTVKSGTQ</sequence>
<comment type="caution">
    <text evidence="2">The sequence shown here is derived from an EMBL/GenBank/DDBJ whole genome shotgun (WGS) entry which is preliminary data.</text>
</comment>
<feature type="region of interest" description="Disordered" evidence="1">
    <location>
        <begin position="1"/>
        <end position="23"/>
    </location>
</feature>
<dbReference type="EMBL" id="LSRX01002510">
    <property type="protein sequence ID" value="OLP75401.1"/>
    <property type="molecule type" value="Genomic_DNA"/>
</dbReference>
<feature type="non-terminal residue" evidence="2">
    <location>
        <position position="348"/>
    </location>
</feature>
<evidence type="ECO:0000256" key="1">
    <source>
        <dbReference type="SAM" id="MobiDB-lite"/>
    </source>
</evidence>
<dbReference type="AlphaFoldDB" id="A0A1Q9BXK5"/>
<evidence type="ECO:0000313" key="2">
    <source>
        <dbReference type="EMBL" id="OLP75401.1"/>
    </source>
</evidence>
<name>A0A1Q9BXK5_SYMMI</name>
<dbReference type="Proteomes" id="UP000186817">
    <property type="component" value="Unassembled WGS sequence"/>
</dbReference>
<proteinExistence type="predicted"/>
<evidence type="ECO:0000313" key="3">
    <source>
        <dbReference type="Proteomes" id="UP000186817"/>
    </source>
</evidence>
<dbReference type="OMA" id="HERSSHK"/>